<sequence>MASSSWSYFLVLAGANGPICLTRKMSLRAYPISLSRTFVSVIGVQLVWPCYGLELKWAWLRPRRPQPAVEVYVACKPCRRCSETSLSVCFPQTTHERNLAIFG</sequence>
<name>A0AAN6TU90_9PEZI</name>
<dbReference type="Proteomes" id="UP001302602">
    <property type="component" value="Unassembled WGS sequence"/>
</dbReference>
<evidence type="ECO:0000313" key="1">
    <source>
        <dbReference type="EMBL" id="KAK4120341.1"/>
    </source>
</evidence>
<organism evidence="1 2">
    <name type="scientific">Parathielavia appendiculata</name>
    <dbReference type="NCBI Taxonomy" id="2587402"/>
    <lineage>
        <taxon>Eukaryota</taxon>
        <taxon>Fungi</taxon>
        <taxon>Dikarya</taxon>
        <taxon>Ascomycota</taxon>
        <taxon>Pezizomycotina</taxon>
        <taxon>Sordariomycetes</taxon>
        <taxon>Sordariomycetidae</taxon>
        <taxon>Sordariales</taxon>
        <taxon>Chaetomiaceae</taxon>
        <taxon>Parathielavia</taxon>
    </lineage>
</organism>
<dbReference type="GeneID" id="87822775"/>
<gene>
    <name evidence="1" type="ORF">N657DRAFT_158985</name>
</gene>
<dbReference type="EMBL" id="MU853239">
    <property type="protein sequence ID" value="KAK4120341.1"/>
    <property type="molecule type" value="Genomic_DNA"/>
</dbReference>
<reference evidence="1" key="2">
    <citation type="submission" date="2023-05" db="EMBL/GenBank/DDBJ databases">
        <authorList>
            <consortium name="Lawrence Berkeley National Laboratory"/>
            <person name="Steindorff A."/>
            <person name="Hensen N."/>
            <person name="Bonometti L."/>
            <person name="Westerberg I."/>
            <person name="Brannstrom I.O."/>
            <person name="Guillou S."/>
            <person name="Cros-Aarteil S."/>
            <person name="Calhoun S."/>
            <person name="Haridas S."/>
            <person name="Kuo A."/>
            <person name="Mondo S."/>
            <person name="Pangilinan J."/>
            <person name="Riley R."/>
            <person name="Labutti K."/>
            <person name="Andreopoulos B."/>
            <person name="Lipzen A."/>
            <person name="Chen C."/>
            <person name="Yanf M."/>
            <person name="Daum C."/>
            <person name="Ng V."/>
            <person name="Clum A."/>
            <person name="Ohm R."/>
            <person name="Martin F."/>
            <person name="Silar P."/>
            <person name="Natvig D."/>
            <person name="Lalanne C."/>
            <person name="Gautier V."/>
            <person name="Ament-Velasquez S.L."/>
            <person name="Kruys A."/>
            <person name="Hutchinson M.I."/>
            <person name="Powell A.J."/>
            <person name="Barry K."/>
            <person name="Miller A.N."/>
            <person name="Grigoriev I.V."/>
            <person name="Debuchy R."/>
            <person name="Gladieux P."/>
            <person name="Thoren M.H."/>
            <person name="Johannesson H."/>
        </authorList>
    </citation>
    <scope>NUCLEOTIDE SEQUENCE</scope>
    <source>
        <strain evidence="1">CBS 731.68</strain>
    </source>
</reference>
<evidence type="ECO:0000313" key="2">
    <source>
        <dbReference type="Proteomes" id="UP001302602"/>
    </source>
</evidence>
<keyword evidence="2" id="KW-1185">Reference proteome</keyword>
<accession>A0AAN6TU90</accession>
<dbReference type="AlphaFoldDB" id="A0AAN6TU90"/>
<comment type="caution">
    <text evidence="1">The sequence shown here is derived from an EMBL/GenBank/DDBJ whole genome shotgun (WGS) entry which is preliminary data.</text>
</comment>
<protein>
    <submittedName>
        <fullName evidence="1">Uncharacterized protein</fullName>
    </submittedName>
</protein>
<reference evidence="1" key="1">
    <citation type="journal article" date="2023" name="Mol. Phylogenet. Evol.">
        <title>Genome-scale phylogeny and comparative genomics of the fungal order Sordariales.</title>
        <authorList>
            <person name="Hensen N."/>
            <person name="Bonometti L."/>
            <person name="Westerberg I."/>
            <person name="Brannstrom I.O."/>
            <person name="Guillou S."/>
            <person name="Cros-Aarteil S."/>
            <person name="Calhoun S."/>
            <person name="Haridas S."/>
            <person name="Kuo A."/>
            <person name="Mondo S."/>
            <person name="Pangilinan J."/>
            <person name="Riley R."/>
            <person name="LaButti K."/>
            <person name="Andreopoulos B."/>
            <person name="Lipzen A."/>
            <person name="Chen C."/>
            <person name="Yan M."/>
            <person name="Daum C."/>
            <person name="Ng V."/>
            <person name="Clum A."/>
            <person name="Steindorff A."/>
            <person name="Ohm R.A."/>
            <person name="Martin F."/>
            <person name="Silar P."/>
            <person name="Natvig D.O."/>
            <person name="Lalanne C."/>
            <person name="Gautier V."/>
            <person name="Ament-Velasquez S.L."/>
            <person name="Kruys A."/>
            <person name="Hutchinson M.I."/>
            <person name="Powell A.J."/>
            <person name="Barry K."/>
            <person name="Miller A.N."/>
            <person name="Grigoriev I.V."/>
            <person name="Debuchy R."/>
            <person name="Gladieux P."/>
            <person name="Hiltunen Thoren M."/>
            <person name="Johannesson H."/>
        </authorList>
    </citation>
    <scope>NUCLEOTIDE SEQUENCE</scope>
    <source>
        <strain evidence="1">CBS 731.68</strain>
    </source>
</reference>
<proteinExistence type="predicted"/>
<dbReference type="RefSeq" id="XP_062644112.1">
    <property type="nucleotide sequence ID" value="XM_062786009.1"/>
</dbReference>